<feature type="region of interest" description="Disordered" evidence="6">
    <location>
        <begin position="160"/>
        <end position="185"/>
    </location>
</feature>
<feature type="coiled-coil region" evidence="5">
    <location>
        <begin position="381"/>
        <end position="416"/>
    </location>
</feature>
<dbReference type="SUPFAM" id="SSF50911">
    <property type="entry name" value="Mannose 6-phosphate receptor domain"/>
    <property type="match status" value="1"/>
</dbReference>
<evidence type="ECO:0000259" key="8">
    <source>
        <dbReference type="PROSITE" id="PS51914"/>
    </source>
</evidence>
<dbReference type="EMBL" id="JAAVMX010000009">
    <property type="protein sequence ID" value="KAF4504493.1"/>
    <property type="molecule type" value="Genomic_DNA"/>
</dbReference>
<sequence length="559" mass="61748">MQQRHSLLPLLGALSSLAAAAAGGLPRGVGPEFASYYEAKSDFACITYPSIKLSRSRINDNSCDCPDGSDEPGTAACAHIDPLSPPQPLPASPSGTTNATKVLPGFWCQNKGHIGAYVPFSYVNDGVCDYDICCDGSEEFDRVKCDNRCAEIGKQHRALEEEKRKKMEKAQKKRDAMMSEASDLRRQAETKLADLTSEMAALEAKRTDLEAKHAEAKAQDSGRVVRGSDSGGKLGVLVNLAKTRVNELRETLDNVAQDRTRLQSKVDELQTVLTKLKTDYNPNFNDEGVKAAIKSFEDFAAREAADAPSQLIDSDIETILKEDGPEGGVNWVEFENQGEDTDILYNIEAYLPSFLGSMLHDKMQGLRLWLVRNGVLAESVKDGTESQLVKAAREAAEAAERKVQDTKRAIEGQQEDLAKDYGPSEIFRALKGKRVSIEAGEYTYELTWLEQTSQNSKKGHGNTNMGNFARIDREMADDEERLDGKSLGKGERIVMRYEDGLQCWNGPRRRTDVWLGCADKEEVWRVSEAEKCVYKLEVGTPAACEPAEAGEERRGKEEL</sequence>
<dbReference type="AlphaFoldDB" id="A0A8H4LSB1"/>
<feature type="signal peptide" evidence="7">
    <location>
        <begin position="1"/>
        <end position="23"/>
    </location>
</feature>
<dbReference type="Proteomes" id="UP000557566">
    <property type="component" value="Unassembled WGS sequence"/>
</dbReference>
<evidence type="ECO:0000256" key="4">
    <source>
        <dbReference type="ARBA" id="ARBA00023157"/>
    </source>
</evidence>
<dbReference type="InterPro" id="IPR009011">
    <property type="entry name" value="Man6P_isomerase_rcpt-bd_dom_sf"/>
</dbReference>
<evidence type="ECO:0000256" key="1">
    <source>
        <dbReference type="ARBA" id="ARBA00022387"/>
    </source>
</evidence>
<accession>A0A8H4LSB1</accession>
<dbReference type="InterPro" id="IPR044865">
    <property type="entry name" value="MRH_dom"/>
</dbReference>
<dbReference type="Gene3D" id="2.70.130.10">
    <property type="entry name" value="Mannose-6-phosphate receptor binding domain"/>
    <property type="match status" value="1"/>
</dbReference>
<dbReference type="PANTHER" id="PTHR12630">
    <property type="entry name" value="N-LINKED OLIGOSACCHARIDE PROCESSING"/>
    <property type="match status" value="1"/>
</dbReference>
<comment type="caution">
    <text evidence="9">The sequence shown here is derived from an EMBL/GenBank/DDBJ whole genome shotgun (WGS) entry which is preliminary data.</text>
</comment>
<keyword evidence="5" id="KW-0175">Coiled coil</keyword>
<feature type="domain" description="MRH" evidence="8">
    <location>
        <begin position="415"/>
        <end position="546"/>
    </location>
</feature>
<dbReference type="InterPro" id="IPR028146">
    <property type="entry name" value="PRKCSH_N"/>
</dbReference>
<reference evidence="9 10" key="1">
    <citation type="journal article" date="2020" name="Genome Biol. Evol.">
        <title>A new high-quality draft genome assembly of the Chinese cordyceps Ophiocordyceps sinensis.</title>
        <authorList>
            <person name="Shu R."/>
            <person name="Zhang J."/>
            <person name="Meng Q."/>
            <person name="Zhang H."/>
            <person name="Zhou G."/>
            <person name="Li M."/>
            <person name="Wu P."/>
            <person name="Zhao Y."/>
            <person name="Chen C."/>
            <person name="Qin Q."/>
        </authorList>
    </citation>
    <scope>NUCLEOTIDE SEQUENCE [LARGE SCALE GENOMIC DNA]</scope>
    <source>
        <strain evidence="9 10">IOZ07</strain>
    </source>
</reference>
<evidence type="ECO:0000256" key="5">
    <source>
        <dbReference type="SAM" id="Coils"/>
    </source>
</evidence>
<organism evidence="9 10">
    <name type="scientific">Ophiocordyceps sinensis</name>
    <dbReference type="NCBI Taxonomy" id="72228"/>
    <lineage>
        <taxon>Eukaryota</taxon>
        <taxon>Fungi</taxon>
        <taxon>Dikarya</taxon>
        <taxon>Ascomycota</taxon>
        <taxon>Pezizomycotina</taxon>
        <taxon>Sordariomycetes</taxon>
        <taxon>Hypocreomycetidae</taxon>
        <taxon>Hypocreales</taxon>
        <taxon>Ophiocordycipitaceae</taxon>
        <taxon>Ophiocordyceps</taxon>
    </lineage>
</organism>
<dbReference type="OrthoDB" id="28322at2759"/>
<evidence type="ECO:0000256" key="2">
    <source>
        <dbReference type="ARBA" id="ARBA00022729"/>
    </source>
</evidence>
<dbReference type="GO" id="GO:0017177">
    <property type="term" value="C:glucosidase II complex"/>
    <property type="evidence" value="ECO:0007669"/>
    <property type="project" value="TreeGrafter"/>
</dbReference>
<evidence type="ECO:0000256" key="6">
    <source>
        <dbReference type="SAM" id="MobiDB-lite"/>
    </source>
</evidence>
<dbReference type="InterPro" id="IPR039794">
    <property type="entry name" value="Gtb1-like"/>
</dbReference>
<keyword evidence="2 7" id="KW-0732">Signal</keyword>
<protein>
    <recommendedName>
        <fullName evidence="1">Glucosidase 2 subunit beta</fullName>
    </recommendedName>
</protein>
<gene>
    <name evidence="9" type="ORF">G6O67_007941</name>
</gene>
<feature type="chain" id="PRO_5034134198" description="Glucosidase 2 subunit beta" evidence="7">
    <location>
        <begin position="24"/>
        <end position="559"/>
    </location>
</feature>
<proteinExistence type="predicted"/>
<dbReference type="Pfam" id="PF12999">
    <property type="entry name" value="PRKCSH-like"/>
    <property type="match status" value="2"/>
</dbReference>
<evidence type="ECO:0000256" key="3">
    <source>
        <dbReference type="ARBA" id="ARBA00022824"/>
    </source>
</evidence>
<dbReference type="Gene3D" id="1.20.5.340">
    <property type="match status" value="1"/>
</dbReference>
<dbReference type="InterPro" id="IPR036607">
    <property type="entry name" value="PRKCSH"/>
</dbReference>
<keyword evidence="10" id="KW-1185">Reference proteome</keyword>
<dbReference type="PROSITE" id="PS51914">
    <property type="entry name" value="MRH"/>
    <property type="match status" value="1"/>
</dbReference>
<name>A0A8H4LSB1_9HYPO</name>
<dbReference type="Pfam" id="PF13015">
    <property type="entry name" value="PRKCSH_1"/>
    <property type="match status" value="1"/>
</dbReference>
<keyword evidence="3" id="KW-0256">Endoplasmic reticulum</keyword>
<dbReference type="GO" id="GO:0006491">
    <property type="term" value="P:N-glycan processing"/>
    <property type="evidence" value="ECO:0007669"/>
    <property type="project" value="TreeGrafter"/>
</dbReference>
<evidence type="ECO:0000313" key="10">
    <source>
        <dbReference type="Proteomes" id="UP000557566"/>
    </source>
</evidence>
<keyword evidence="4" id="KW-1015">Disulfide bond</keyword>
<dbReference type="PANTHER" id="PTHR12630:SF1">
    <property type="entry name" value="GLUCOSIDASE 2 SUBUNIT BETA"/>
    <property type="match status" value="1"/>
</dbReference>
<evidence type="ECO:0000256" key="7">
    <source>
        <dbReference type="SAM" id="SignalP"/>
    </source>
</evidence>
<evidence type="ECO:0000313" key="9">
    <source>
        <dbReference type="EMBL" id="KAF4504493.1"/>
    </source>
</evidence>